<dbReference type="AlphaFoldDB" id="W6RTV7"/>
<dbReference type="GO" id="GO:0016539">
    <property type="term" value="P:intein-mediated protein splicing"/>
    <property type="evidence" value="ECO:0007669"/>
    <property type="project" value="InterPro"/>
</dbReference>
<dbReference type="CDD" id="cd00081">
    <property type="entry name" value="Hint"/>
    <property type="match status" value="1"/>
</dbReference>
<reference evidence="4 5" key="1">
    <citation type="submission" date="2013-11" db="EMBL/GenBank/DDBJ databases">
        <title>Complete genome sequence of Clostridum sp. M2/40.</title>
        <authorList>
            <person name="Wibberg D."/>
            <person name="Puehler A."/>
            <person name="Schlueter A."/>
        </authorList>
    </citation>
    <scope>NUCLEOTIDE SEQUENCE [LARGE SCALE GENOMIC DNA]</scope>
    <source>
        <strain evidence="5">M2/40</strain>
    </source>
</reference>
<name>W6RTV7_9CLOT</name>
<dbReference type="Proteomes" id="UP000019426">
    <property type="component" value="Chromosome M2/40_rep1"/>
</dbReference>
<dbReference type="HOGENOM" id="CLU_539370_0_0_9"/>
<dbReference type="Gene3D" id="2.170.16.10">
    <property type="entry name" value="Hedgehog/Intein (Hint) domain"/>
    <property type="match status" value="1"/>
</dbReference>
<dbReference type="InterPro" id="IPR056823">
    <property type="entry name" value="TEN-like_YD-shell"/>
</dbReference>
<protein>
    <recommendedName>
        <fullName evidence="3">Hint domain-containing protein</fullName>
    </recommendedName>
</protein>
<evidence type="ECO:0000256" key="2">
    <source>
        <dbReference type="SAM" id="Phobius"/>
    </source>
</evidence>
<dbReference type="Pfam" id="PF25023">
    <property type="entry name" value="TEN_YD-shell"/>
    <property type="match status" value="1"/>
</dbReference>
<keyword evidence="2" id="KW-0812">Transmembrane</keyword>
<evidence type="ECO:0000256" key="1">
    <source>
        <dbReference type="ARBA" id="ARBA00022737"/>
    </source>
</evidence>
<accession>W6RTV7</accession>
<dbReference type="PROSITE" id="PS50818">
    <property type="entry name" value="INTEIN_C_TER"/>
    <property type="match status" value="1"/>
</dbReference>
<evidence type="ECO:0000313" key="4">
    <source>
        <dbReference type="EMBL" id="CDM67733.1"/>
    </source>
</evidence>
<dbReference type="EMBL" id="HG917868">
    <property type="protein sequence ID" value="CDM67733.1"/>
    <property type="molecule type" value="Genomic_DNA"/>
</dbReference>
<evidence type="ECO:0000259" key="3">
    <source>
        <dbReference type="SMART" id="SM00306"/>
    </source>
</evidence>
<dbReference type="eggNOG" id="COG1372">
    <property type="taxonomic scope" value="Bacteria"/>
</dbReference>
<dbReference type="eggNOG" id="COG3209">
    <property type="taxonomic scope" value="Bacteria"/>
</dbReference>
<dbReference type="OrthoDB" id="1760972at2"/>
<keyword evidence="1" id="KW-0677">Repeat</keyword>
<feature type="domain" description="Hint" evidence="3">
    <location>
        <begin position="310"/>
        <end position="404"/>
    </location>
</feature>
<dbReference type="KEGG" id="clt:CM240_0568"/>
<dbReference type="InterPro" id="IPR030934">
    <property type="entry name" value="Intein_C"/>
</dbReference>
<dbReference type="Pfam" id="PF07591">
    <property type="entry name" value="PT-HINT"/>
    <property type="match status" value="1"/>
</dbReference>
<sequence length="545" mass="59704">MGRQLKSIEGNNKTISYKYNDSGIRTEKTVNGVTTKYYLSGDTVTLEDNGTDKIYYTYDADGDLISMNLNGKEYFYIRNVQNDVIGLHDSTGTVVVNYSYDTWGNIVSITGSLKDSVGKKNPYRYRGYRYDEETGMYYLQSRYYNAEWGRFVNCDNIGGKIGELGTHNAFKYCFNNPVNMSDESGQCPKWMKKAAKVVAKVAVTAAVVTAIVVAAPVVACAVGTGVALAIGASAATATAIAAVTAAACYVTAAAVGAFGINRAYQAATGKNVIKNTVFRGNQKAYNRAEGIVNSVGGLIIAGSTVVGPGSVCFVAGTMISTEKGNVPIEKIKVGDLVYSENPETGEKGLKRVVQTFENETDELVHIKVNGEEIVTTPEHPFYVPRQGWTEAIKLRAGDILVLVNGKEVVVEKVQHEILETPIKVYNFEVEDYHTYYVSNSGVLVHNKCTNPYGKKGGPAHQAKIAEMEKKLSQRGYNLIKEEVRIDISNGYKSRRYADFAVSKNNKTIYVQVGKQTKSGMPVARERRAISDIESEGNTVWFFAYN</sequence>
<organism evidence="4 5">
    <name type="scientific">Clostridium bornimense</name>
    <dbReference type="NCBI Taxonomy" id="1216932"/>
    <lineage>
        <taxon>Bacteria</taxon>
        <taxon>Bacillati</taxon>
        <taxon>Bacillota</taxon>
        <taxon>Clostridia</taxon>
        <taxon>Eubacteriales</taxon>
        <taxon>Clostridiaceae</taxon>
        <taxon>Clostridium</taxon>
    </lineage>
</organism>
<dbReference type="InterPro" id="IPR022385">
    <property type="entry name" value="Rhs_assc_core"/>
</dbReference>
<dbReference type="PANTHER" id="PTHR32305:SF17">
    <property type="entry name" value="TRNA NUCLEASE WAPA"/>
    <property type="match status" value="1"/>
</dbReference>
<dbReference type="InterPro" id="IPR003587">
    <property type="entry name" value="Hint_dom_N"/>
</dbReference>
<dbReference type="STRING" id="1216932.CM240_0568"/>
<dbReference type="Gene3D" id="2.180.10.10">
    <property type="entry name" value="RHS repeat-associated core"/>
    <property type="match status" value="1"/>
</dbReference>
<feature type="transmembrane region" description="Helical" evidence="2">
    <location>
        <begin position="236"/>
        <end position="260"/>
    </location>
</feature>
<dbReference type="PROSITE" id="PS50817">
    <property type="entry name" value="INTEIN_N_TER"/>
    <property type="match status" value="1"/>
</dbReference>
<feature type="transmembrane region" description="Helical" evidence="2">
    <location>
        <begin position="201"/>
        <end position="230"/>
    </location>
</feature>
<dbReference type="NCBIfam" id="TIGR01443">
    <property type="entry name" value="intein_Cterm"/>
    <property type="match status" value="1"/>
</dbReference>
<dbReference type="SMART" id="SM00306">
    <property type="entry name" value="HintN"/>
    <property type="match status" value="1"/>
</dbReference>
<dbReference type="PANTHER" id="PTHR32305">
    <property type="match status" value="1"/>
</dbReference>
<dbReference type="NCBIfam" id="TIGR01445">
    <property type="entry name" value="intein_Nterm"/>
    <property type="match status" value="1"/>
</dbReference>
<gene>
    <name evidence="4" type="ORF">CM240_0568</name>
</gene>
<dbReference type="InterPro" id="IPR006141">
    <property type="entry name" value="Intein_N"/>
</dbReference>
<dbReference type="PATRIC" id="fig|1216932.3.peg.554"/>
<dbReference type="InterPro" id="IPR050708">
    <property type="entry name" value="T6SS_VgrG/RHS"/>
</dbReference>
<dbReference type="SUPFAM" id="SSF51294">
    <property type="entry name" value="Hedgehog/intein (Hint) domain"/>
    <property type="match status" value="1"/>
</dbReference>
<proteinExistence type="predicted"/>
<dbReference type="InterPro" id="IPR036844">
    <property type="entry name" value="Hint_dom_sf"/>
</dbReference>
<keyword evidence="2" id="KW-1133">Transmembrane helix</keyword>
<evidence type="ECO:0000313" key="5">
    <source>
        <dbReference type="Proteomes" id="UP000019426"/>
    </source>
</evidence>
<keyword evidence="5" id="KW-1185">Reference proteome</keyword>
<keyword evidence="2" id="KW-0472">Membrane</keyword>
<dbReference type="NCBIfam" id="TIGR03696">
    <property type="entry name" value="Rhs_assc_core"/>
    <property type="match status" value="1"/>
</dbReference>
<dbReference type="RefSeq" id="WP_156930502.1">
    <property type="nucleotide sequence ID" value="NZ_HG917868.1"/>
</dbReference>